<feature type="compositionally biased region" description="Basic and acidic residues" evidence="2">
    <location>
        <begin position="458"/>
        <end position="477"/>
    </location>
</feature>
<dbReference type="PANTHER" id="PTHR10648:SF1">
    <property type="entry name" value="SERINE_THREONINE-PROTEIN PHOSPHATASE 4 REGULATORY SUBUNIT 1"/>
    <property type="match status" value="1"/>
</dbReference>
<dbReference type="GO" id="GO:0005737">
    <property type="term" value="C:cytoplasm"/>
    <property type="evidence" value="ECO:0007669"/>
    <property type="project" value="TreeGrafter"/>
</dbReference>
<accession>A0A0E3LFK5</accession>
<feature type="compositionally biased region" description="Basic and acidic residues" evidence="2">
    <location>
        <begin position="7"/>
        <end position="20"/>
    </location>
</feature>
<name>A0A0E3LFK5_METMZ</name>
<dbReference type="SUPFAM" id="SSF48371">
    <property type="entry name" value="ARM repeat"/>
    <property type="match status" value="2"/>
</dbReference>
<dbReference type="HOGENOM" id="CLU_319496_0_0_2"/>
<dbReference type="RefSeq" id="WP_048040656.1">
    <property type="nucleotide sequence ID" value="NZ_CP009509.1"/>
</dbReference>
<protein>
    <recommendedName>
        <fullName evidence="5">Phosphorylase</fullName>
    </recommendedName>
</protein>
<sequence length="996" mass="112818">MSNQPGIHDKTFSQESDDRTKAAKQLGALFEVFPDRKQAFEDLLRLCSDRDSEVRVEAINSLTTVFPNVPEKELTWERFVNLTAYPVEQVFAAAVNALITVFPLMPDKDRAWKDLIELINSKSSIEDVSRGIVSSLQNIISEYPDREHAWTELLEMTASDDPYARKKAASFLSMVFPGLPEEDKTKAWKDLLGLAGEKGDSQVSEQASKTIREVFPFLPDEKKEEGLEEMLELAGGSADHAARMKILPFLPSVFSSVPDKNKAWDTIFRLMEDERETVRKKAADVLVSISTEMSDKSRVWSDFIKLTGAQDEYVRDRSVDALSSVYQYLENKDAAWKELIGLTGSKDENIRTTAARALNRIFPYVSDKSQAYSDLVDLAEKEDNYVLREVARNLSSIHPQFYSEYGTDEVRAEIREINEIGRRNGEKEIKFSGFSGSASEKTAFLRKGTVTFSGPSRGQHDMGKNKEIAEGREMRDEDNAENGQFKEKESKKSAYDFLRLKGEREKYARKDSAGPFSETYSGIPEKKVIIEELLRLSSDPNPQIRRGAIETLLARYSREAGKAQDIWNELLRISEDEGTGVRKDAAGLLSHVFPAVEEKSGVFFDIIRLVESRETQLRRRAAELLPAAFAYSGNKQRAWNDLVKLTSDEDREVRKGAVLALSSGYHGVPDKGKVWNDLIMLSSHNDSFVQREVTRALGPAFFYMPDKTMAWRDLQALVDNPYVYVRRYALRSLGRASLWRAIKAENEAAYLFGLKEAVKYFKEASEASVGTAIPEFYHPFYESLLQIFFAERSSALESERYLSAVTGETGYLAENRKLQGVLEEFAGLLRTAGDLAPGDLSARKEFLENSTGAFDRASSIFDAVEEDAILSKKVVKKERQKFGKVVQEQKLKETLSGIRYRAKTACLKSKGTPAEKITCSISQRVRTWNFQDSERDKNELSRQLESFLNVLEAQVPYVPENRNIFEKLEDIRQEQDLLERCRKVSRLISLIPGARV</sequence>
<dbReference type="EMBL" id="CP009509">
    <property type="protein sequence ID" value="AKB40931.1"/>
    <property type="molecule type" value="Genomic_DNA"/>
</dbReference>
<dbReference type="Proteomes" id="UP000033058">
    <property type="component" value="Chromosome"/>
</dbReference>
<evidence type="ECO:0000256" key="1">
    <source>
        <dbReference type="ARBA" id="ARBA00022737"/>
    </source>
</evidence>
<dbReference type="InterPro" id="IPR051023">
    <property type="entry name" value="PP2A_Regulatory_Subunit_A"/>
</dbReference>
<organism evidence="3 4">
    <name type="scientific">Methanosarcina mazei WWM610</name>
    <dbReference type="NCBI Taxonomy" id="1434117"/>
    <lineage>
        <taxon>Archaea</taxon>
        <taxon>Methanobacteriati</taxon>
        <taxon>Methanobacteriota</taxon>
        <taxon>Stenosarchaea group</taxon>
        <taxon>Methanomicrobia</taxon>
        <taxon>Methanosarcinales</taxon>
        <taxon>Methanosarcinaceae</taxon>
        <taxon>Methanosarcina</taxon>
    </lineage>
</organism>
<evidence type="ECO:0008006" key="5">
    <source>
        <dbReference type="Google" id="ProtNLM"/>
    </source>
</evidence>
<feature type="region of interest" description="Disordered" evidence="2">
    <location>
        <begin position="1"/>
        <end position="20"/>
    </location>
</feature>
<dbReference type="InterPro" id="IPR011989">
    <property type="entry name" value="ARM-like"/>
</dbReference>
<dbReference type="PATRIC" id="fig|1434117.4.peg.2481"/>
<proteinExistence type="predicted"/>
<dbReference type="InterPro" id="IPR016024">
    <property type="entry name" value="ARM-type_fold"/>
</dbReference>
<dbReference type="Pfam" id="PF13646">
    <property type="entry name" value="HEAT_2"/>
    <property type="match status" value="1"/>
</dbReference>
<dbReference type="Gene3D" id="1.25.10.10">
    <property type="entry name" value="Leucine-rich Repeat Variant"/>
    <property type="match status" value="3"/>
</dbReference>
<dbReference type="AlphaFoldDB" id="A0A0E3LFK5"/>
<gene>
    <name evidence="3" type="ORF">MSMAW_1940</name>
</gene>
<evidence type="ECO:0000313" key="3">
    <source>
        <dbReference type="EMBL" id="AKB40931.1"/>
    </source>
</evidence>
<evidence type="ECO:0000313" key="4">
    <source>
        <dbReference type="Proteomes" id="UP000033058"/>
    </source>
</evidence>
<evidence type="ECO:0000256" key="2">
    <source>
        <dbReference type="SAM" id="MobiDB-lite"/>
    </source>
</evidence>
<feature type="region of interest" description="Disordered" evidence="2">
    <location>
        <begin position="450"/>
        <end position="489"/>
    </location>
</feature>
<reference evidence="3 4" key="1">
    <citation type="submission" date="2014-07" db="EMBL/GenBank/DDBJ databases">
        <title>Methanogenic archaea and the global carbon cycle.</title>
        <authorList>
            <person name="Henriksen J.R."/>
            <person name="Luke J."/>
            <person name="Reinhart S."/>
            <person name="Benedict M.N."/>
            <person name="Youngblut N.D."/>
            <person name="Metcalf M.E."/>
            <person name="Whitaker R.J."/>
            <person name="Metcalf W.W."/>
        </authorList>
    </citation>
    <scope>NUCLEOTIDE SEQUENCE [LARGE SCALE GENOMIC DNA]</scope>
    <source>
        <strain evidence="3 4">WWM610</strain>
    </source>
</reference>
<dbReference type="PANTHER" id="PTHR10648">
    <property type="entry name" value="SERINE/THREONINE-PROTEIN PHOSPHATASE PP2A 65 KDA REGULATORY SUBUNIT"/>
    <property type="match status" value="1"/>
</dbReference>
<dbReference type="GO" id="GO:0019888">
    <property type="term" value="F:protein phosphatase regulator activity"/>
    <property type="evidence" value="ECO:0007669"/>
    <property type="project" value="TreeGrafter"/>
</dbReference>
<dbReference type="GeneID" id="24851667"/>
<keyword evidence="1" id="KW-0677">Repeat</keyword>